<name>A0A072N0U8_9GAMM</name>
<dbReference type="SUPFAM" id="SSF53774">
    <property type="entry name" value="Glutaminase/Asparaginase"/>
    <property type="match status" value="1"/>
</dbReference>
<dbReference type="Gene3D" id="3.40.50.1170">
    <property type="entry name" value="L-asparaginase, N-terminal domain"/>
    <property type="match status" value="1"/>
</dbReference>
<dbReference type="PANTHER" id="PTHR11707">
    <property type="entry name" value="L-ASPARAGINASE"/>
    <property type="match status" value="1"/>
</dbReference>
<organism evidence="4 5">
    <name type="scientific">Marinobacter nitratireducens</name>
    <dbReference type="NCBI Taxonomy" id="1137280"/>
    <lineage>
        <taxon>Bacteria</taxon>
        <taxon>Pseudomonadati</taxon>
        <taxon>Pseudomonadota</taxon>
        <taxon>Gammaproteobacteria</taxon>
        <taxon>Pseudomonadales</taxon>
        <taxon>Marinobacteraceae</taxon>
        <taxon>Marinobacter</taxon>
    </lineage>
</organism>
<comment type="caution">
    <text evidence="4">The sequence shown here is derived from an EMBL/GenBank/DDBJ whole genome shotgun (WGS) entry which is preliminary data.</text>
</comment>
<dbReference type="InterPro" id="IPR036152">
    <property type="entry name" value="Asp/glu_Ase-like_sf"/>
</dbReference>
<dbReference type="AlphaFoldDB" id="A0A072N0U8"/>
<sequence length="182" mass="20089">MLIMPLPATARRLSTEHEQELPSMIQIFTTGGTIDKVYHDANSEFEVGHSTLPELLSESNIHEGYRLRELLRKDSLEMDDTDRELVVGAVAECDCSRIVITHGTDTMAETAAALAKVTGKTIVLTGAMQPARMRRTDAVFNIGFAWASVQLLPHGVYIAMNGEVFEAGSARKNLKAQKFERV</sequence>
<evidence type="ECO:0000256" key="1">
    <source>
        <dbReference type="PIRSR" id="PIRSR001220-1"/>
    </source>
</evidence>
<dbReference type="GO" id="GO:0004067">
    <property type="term" value="F:asparaginase activity"/>
    <property type="evidence" value="ECO:0007669"/>
    <property type="project" value="UniProtKB-UniRule"/>
</dbReference>
<reference evidence="4 5" key="1">
    <citation type="submission" date="2012-12" db="EMBL/GenBank/DDBJ databases">
        <title>Genome assembly of Marinobacter sp. AK21.</title>
        <authorList>
            <person name="Khatri I."/>
            <person name="Kumar R."/>
            <person name="Vaidya B."/>
            <person name="Subramanian S."/>
            <person name="Pinnaka A."/>
        </authorList>
    </citation>
    <scope>NUCLEOTIDE SEQUENCE [LARGE SCALE GENOMIC DNA]</scope>
    <source>
        <strain evidence="4 5">AK21</strain>
    </source>
</reference>
<dbReference type="InterPro" id="IPR027474">
    <property type="entry name" value="L-asparaginase_N"/>
</dbReference>
<dbReference type="STRING" id="1137280.D777_02799"/>
<dbReference type="InterPro" id="IPR006034">
    <property type="entry name" value="Asparaginase/glutaminase-like"/>
</dbReference>
<dbReference type="Proteomes" id="UP000035057">
    <property type="component" value="Unassembled WGS sequence"/>
</dbReference>
<feature type="binding site" evidence="2">
    <location>
        <position position="75"/>
    </location>
    <ligand>
        <name>substrate</name>
    </ligand>
</feature>
<dbReference type="EMBL" id="ANIE01000007">
    <property type="protein sequence ID" value="KEF30857.1"/>
    <property type="molecule type" value="Genomic_DNA"/>
</dbReference>
<evidence type="ECO:0000313" key="5">
    <source>
        <dbReference type="Proteomes" id="UP000035057"/>
    </source>
</evidence>
<dbReference type="Pfam" id="PF00710">
    <property type="entry name" value="Asparaginase"/>
    <property type="match status" value="1"/>
</dbReference>
<evidence type="ECO:0000256" key="2">
    <source>
        <dbReference type="PIRSR" id="PIRSR001220-2"/>
    </source>
</evidence>
<dbReference type="PROSITE" id="PS51732">
    <property type="entry name" value="ASN_GLN_ASE_3"/>
    <property type="match status" value="1"/>
</dbReference>
<dbReference type="PRINTS" id="PR00139">
    <property type="entry name" value="ASNGLNASE"/>
</dbReference>
<dbReference type="PIRSF" id="PIRSF500176">
    <property type="entry name" value="L_ASNase"/>
    <property type="match status" value="1"/>
</dbReference>
<dbReference type="PANTHER" id="PTHR11707:SF28">
    <property type="entry name" value="60 KDA LYSOPHOSPHOLIPASE"/>
    <property type="match status" value="1"/>
</dbReference>
<dbReference type="InterPro" id="IPR037152">
    <property type="entry name" value="L-asparaginase_N_sf"/>
</dbReference>
<proteinExistence type="predicted"/>
<evidence type="ECO:0000259" key="3">
    <source>
        <dbReference type="Pfam" id="PF00710"/>
    </source>
</evidence>
<feature type="active site" description="O-isoaspartyl threonine intermediate" evidence="1">
    <location>
        <position position="33"/>
    </location>
</feature>
<keyword evidence="5" id="KW-1185">Reference proteome</keyword>
<accession>A0A072N0U8</accession>
<protein>
    <submittedName>
        <fullName evidence="4">L-asparaginase</fullName>
    </submittedName>
</protein>
<dbReference type="PATRIC" id="fig|1137280.3.peg.2617"/>
<feature type="binding site" evidence="2">
    <location>
        <begin position="104"/>
        <end position="105"/>
    </location>
    <ligand>
        <name>substrate</name>
    </ligand>
</feature>
<dbReference type="PIRSF" id="PIRSF001220">
    <property type="entry name" value="L-ASNase_gatD"/>
    <property type="match status" value="1"/>
</dbReference>
<gene>
    <name evidence="4" type="ORF">D777_02799</name>
</gene>
<feature type="domain" description="L-asparaginase N-terminal" evidence="3">
    <location>
        <begin position="25"/>
        <end position="173"/>
    </location>
</feature>
<evidence type="ECO:0000313" key="4">
    <source>
        <dbReference type="EMBL" id="KEF30857.1"/>
    </source>
</evidence>